<dbReference type="EMBL" id="CP036291">
    <property type="protein sequence ID" value="QDU91553.1"/>
    <property type="molecule type" value="Genomic_DNA"/>
</dbReference>
<evidence type="ECO:0000313" key="2">
    <source>
        <dbReference type="Proteomes" id="UP000317429"/>
    </source>
</evidence>
<sequence>MLARIARTLIAFVVLVAAYYAYARLAAPWIEPKVDVYVSQNSFDEAPKEGGALGRYQTMLARYFKSGHWALVGKPKVIRVDRVMLVLDDYEPRDDGRLTLTKFIAVFFPDSYADGQPPPGDAVVLEAPGGGWLQFDEPFNPARGRIGNITSAAFPGPITIRSEMKSPGDEDDLLIQTRDLRMNGPEVYTDDRVDVRQGRSTAGGRRMVIRLAQKPTGGAGQNGLKIGGIESMEIFDEVKLALSVGAIYPGEKDDDRSLTLPVARRPAADPAAAAWGAAVAQAPAARPPAPPVEISCQGSFKFDLVGRVASFRDDVHVWQLNLTGQSDQLICQELRLHFESDASGKPGATPTNLRPQALEAIGQPVKLDSPARGVRVRCDNLRLDIEQQLATLSGRASISHSTAEVEAPVIRYRHPPKEQPSAVGDVWLAGPGSLRATPDGPGGRTIEAQWQAAEDGRFAVALTAAPTPEGAAAGPPAKLLSIVGAPRFSGSGIGEVLCQRIDLRLLETPADGPEGPALEIDAKSGLALLPERLDAAGPLRIDSPRLVGSAGSLVAKFLVDQNAAAGGGPALGSGRGASPLTAASNQPPGSDRFSLTAKQMQLDLSVAGKRIDARGLRCRGDVVFEQLATAPGPPPLAVRGEVLNVGGLEKTGAATIDVFGSAAGNAPPQQAARAMILARGLELQSAEVHLDQAAGRMWADGEGDAKVLSDRDLLGGASGPTELNLRWEEGLRFDGSTISVRGNVLGEGPHDWLRCRELTARLSRPVDFRDGGGNGAGKIEIAQVDCVGGVAIDHRTVDPEGQRSHERAKLVSLSINQQTGAIQGAGPGWVRSVHYSNPEAGLGAPGAAAAPAAGAAPKSKLHFLRVDFQQGISGNINDRVLRFHRRVQAIYGPVDAWEQQVELDAQGRGPVGAAQLACEELQVYEDPAMRFAGAGRDAKDTKMELRALGGVRLAGMQDAQTRFEADAEEAVYNQAKDMFVLAGDARRTASLSRTSNPNLPPATVTAQKISYWRDPVAVKVEGLGAGRFDAQPAATAARPATPR</sequence>
<keyword evidence="2" id="KW-1185">Reference proteome</keyword>
<dbReference type="Proteomes" id="UP000317429">
    <property type="component" value="Chromosome"/>
</dbReference>
<protein>
    <submittedName>
        <fullName evidence="1">OstA-like protein</fullName>
    </submittedName>
</protein>
<dbReference type="Gene3D" id="2.60.450.10">
    <property type="entry name" value="Lipopolysaccharide (LPS) transport protein A like domain"/>
    <property type="match status" value="1"/>
</dbReference>
<evidence type="ECO:0000313" key="1">
    <source>
        <dbReference type="EMBL" id="QDU91553.1"/>
    </source>
</evidence>
<dbReference type="RefSeq" id="WP_145291725.1">
    <property type="nucleotide sequence ID" value="NZ_CP036291.1"/>
</dbReference>
<accession>A0A518DJA8</accession>
<gene>
    <name evidence="1" type="ORF">Pla175_49820</name>
</gene>
<name>A0A518DJA8_9BACT</name>
<organism evidence="1 2">
    <name type="scientific">Pirellulimonas nuda</name>
    <dbReference type="NCBI Taxonomy" id="2528009"/>
    <lineage>
        <taxon>Bacteria</taxon>
        <taxon>Pseudomonadati</taxon>
        <taxon>Planctomycetota</taxon>
        <taxon>Planctomycetia</taxon>
        <taxon>Pirellulales</taxon>
        <taxon>Lacipirellulaceae</taxon>
        <taxon>Pirellulimonas</taxon>
    </lineage>
</organism>
<proteinExistence type="predicted"/>
<dbReference type="KEGG" id="pnd:Pla175_49820"/>
<dbReference type="AlphaFoldDB" id="A0A518DJA8"/>
<reference evidence="1 2" key="1">
    <citation type="submission" date="2019-02" db="EMBL/GenBank/DDBJ databases">
        <title>Deep-cultivation of Planctomycetes and their phenomic and genomic characterization uncovers novel biology.</title>
        <authorList>
            <person name="Wiegand S."/>
            <person name="Jogler M."/>
            <person name="Boedeker C."/>
            <person name="Pinto D."/>
            <person name="Vollmers J."/>
            <person name="Rivas-Marin E."/>
            <person name="Kohn T."/>
            <person name="Peeters S.H."/>
            <person name="Heuer A."/>
            <person name="Rast P."/>
            <person name="Oberbeckmann S."/>
            <person name="Bunk B."/>
            <person name="Jeske O."/>
            <person name="Meyerdierks A."/>
            <person name="Storesund J.E."/>
            <person name="Kallscheuer N."/>
            <person name="Luecker S."/>
            <person name="Lage O.M."/>
            <person name="Pohl T."/>
            <person name="Merkel B.J."/>
            <person name="Hornburger P."/>
            <person name="Mueller R.-W."/>
            <person name="Bruemmer F."/>
            <person name="Labrenz M."/>
            <person name="Spormann A.M."/>
            <person name="Op den Camp H."/>
            <person name="Overmann J."/>
            <person name="Amann R."/>
            <person name="Jetten M.S.M."/>
            <person name="Mascher T."/>
            <person name="Medema M.H."/>
            <person name="Devos D.P."/>
            <person name="Kaster A.-K."/>
            <person name="Ovreas L."/>
            <person name="Rohde M."/>
            <person name="Galperin M.Y."/>
            <person name="Jogler C."/>
        </authorList>
    </citation>
    <scope>NUCLEOTIDE SEQUENCE [LARGE SCALE GENOMIC DNA]</scope>
    <source>
        <strain evidence="1 2">Pla175</strain>
    </source>
</reference>
<dbReference type="OrthoDB" id="208320at2"/>